<dbReference type="Proteomes" id="UP001174909">
    <property type="component" value="Unassembled WGS sequence"/>
</dbReference>
<dbReference type="AlphaFoldDB" id="A0AA35WGH7"/>
<dbReference type="GO" id="GO:0050043">
    <property type="term" value="F:lactate racemase activity"/>
    <property type="evidence" value="ECO:0007669"/>
    <property type="project" value="InterPro"/>
</dbReference>
<dbReference type="EMBL" id="CASHTH010001529">
    <property type="protein sequence ID" value="CAI8016436.1"/>
    <property type="molecule type" value="Genomic_DNA"/>
</dbReference>
<accession>A0AA35WGH7</accession>
<dbReference type="InterPro" id="IPR048068">
    <property type="entry name" value="LarA-like"/>
</dbReference>
<dbReference type="Pfam" id="PF09861">
    <property type="entry name" value="Lar_N"/>
    <property type="match status" value="1"/>
</dbReference>
<dbReference type="InterPro" id="IPR043166">
    <property type="entry name" value="LarA-like_C"/>
</dbReference>
<dbReference type="Gene3D" id="3.40.50.11440">
    <property type="match status" value="1"/>
</dbReference>
<sequence length="398" mass="44301">MTDLLTLERSETLTYEEICSRIEAGTPRALFESRRVLAITPDATRSAPLPALVRAVDEVIGPHARQLDYMVALGTHPVMSDEAIHRLYGVSAAERADRFASSRFLNHRWDTPGTLQRIGSFTERQISAATDGRFAEAIDITINRAIFDYDLLLIVGPVFPHEIVGFSGGHKYLFPGISGGEFLDFFHWLSAVITCMKTIGHKDTPARRVIERAAGLVPTARHLIAMVVQPGQEPPELAGLYVGDPEQAWSDAADHSARVHITRTPRRYHTVLGHAPAMYDELWVGGKVMYKLESVVADGGRLIIYGPQIDRLSATWGTYLERVGYHVTDYLVAERHRFPDVPRGVLAHSALVRGVGEYRDGVETPQDRCRAGHRLAALPVRAHRARVPRSRQREAGRL</sequence>
<proteinExistence type="predicted"/>
<protein>
    <recommendedName>
        <fullName evidence="1">LarA-like N-terminal domain-containing protein</fullName>
    </recommendedName>
</protein>
<feature type="domain" description="LarA-like N-terminal" evidence="1">
    <location>
        <begin position="32"/>
        <end position="189"/>
    </location>
</feature>
<dbReference type="InterPro" id="IPR018657">
    <property type="entry name" value="LarA-like_N"/>
</dbReference>
<evidence type="ECO:0000259" key="1">
    <source>
        <dbReference type="Pfam" id="PF09861"/>
    </source>
</evidence>
<keyword evidence="3" id="KW-1185">Reference proteome</keyword>
<dbReference type="Gene3D" id="3.90.226.30">
    <property type="match status" value="1"/>
</dbReference>
<evidence type="ECO:0000313" key="2">
    <source>
        <dbReference type="EMBL" id="CAI8016436.1"/>
    </source>
</evidence>
<organism evidence="2 3">
    <name type="scientific">Geodia barretti</name>
    <name type="common">Barrett's horny sponge</name>
    <dbReference type="NCBI Taxonomy" id="519541"/>
    <lineage>
        <taxon>Eukaryota</taxon>
        <taxon>Metazoa</taxon>
        <taxon>Porifera</taxon>
        <taxon>Demospongiae</taxon>
        <taxon>Heteroscleromorpha</taxon>
        <taxon>Tetractinellida</taxon>
        <taxon>Astrophorina</taxon>
        <taxon>Geodiidae</taxon>
        <taxon>Geodia</taxon>
    </lineage>
</organism>
<reference evidence="2" key="1">
    <citation type="submission" date="2023-03" db="EMBL/GenBank/DDBJ databases">
        <authorList>
            <person name="Steffen K."/>
            <person name="Cardenas P."/>
        </authorList>
    </citation>
    <scope>NUCLEOTIDE SEQUENCE</scope>
</reference>
<dbReference type="PANTHER" id="PTHR33171:SF17">
    <property type="entry name" value="LARA-LIKE N-TERMINAL DOMAIN-CONTAINING PROTEIN"/>
    <property type="match status" value="1"/>
</dbReference>
<gene>
    <name evidence="2" type="ORF">GBAR_LOCUS10079</name>
</gene>
<evidence type="ECO:0000313" key="3">
    <source>
        <dbReference type="Proteomes" id="UP001174909"/>
    </source>
</evidence>
<dbReference type="PANTHER" id="PTHR33171">
    <property type="entry name" value="LAR_N DOMAIN-CONTAINING PROTEIN"/>
    <property type="match status" value="1"/>
</dbReference>
<comment type="caution">
    <text evidence="2">The sequence shown here is derived from an EMBL/GenBank/DDBJ whole genome shotgun (WGS) entry which is preliminary data.</text>
</comment>
<name>A0AA35WGH7_GEOBA</name>